<feature type="binding site" evidence="13">
    <location>
        <position position="249"/>
    </location>
    <ligand>
        <name>K(+)</name>
        <dbReference type="ChEBI" id="CHEBI:29103"/>
    </ligand>
</feature>
<sequence length="303" mass="31856">MSHILVIGSANADHVMNFEYLPAPGQTLMSRSYRLEHGGKGANQAVACARLCQADSRVDFICHLGQDSAGNEMRTNWLKDGIKADGITQVANMSTGTAMIFVADNGENSIGIAAGANAHLTPLELDKHYALFANAQFMLIQLETPMDTVSHALQTAKRLGITTVLNPAPAVSSQLDYLKWVDIITPNETEAEALTGIEVNSEEDANLAAQLLHQQGVTTVVITLGSKGAFISSAGFTGLIPALEVQAIDTVAAGDTFNGALVVGLSEGMSIAAAVGFANAASAITVTRDGAQRAIPYRHELPR</sequence>
<feature type="binding site" evidence="13">
    <location>
        <position position="285"/>
    </location>
    <ligand>
        <name>K(+)</name>
        <dbReference type="ChEBI" id="CHEBI:29103"/>
    </ligand>
</feature>
<evidence type="ECO:0000256" key="9">
    <source>
        <dbReference type="ARBA" id="ARBA00022840"/>
    </source>
</evidence>
<comment type="similarity">
    <text evidence="13">Belongs to the carbohydrate kinase PfkB family. Ribokinase subfamily.</text>
</comment>
<evidence type="ECO:0000313" key="16">
    <source>
        <dbReference type="Proteomes" id="UP000198367"/>
    </source>
</evidence>
<gene>
    <name evidence="13" type="primary">rbsK</name>
    <name evidence="15" type="ORF">CF168_03410</name>
</gene>
<dbReference type="NCBIfam" id="TIGR02152">
    <property type="entry name" value="D_ribokin_bact"/>
    <property type="match status" value="1"/>
</dbReference>
<dbReference type="GO" id="GO:0005524">
    <property type="term" value="F:ATP binding"/>
    <property type="evidence" value="ECO:0007669"/>
    <property type="project" value="UniProtKB-UniRule"/>
</dbReference>
<feature type="binding site" evidence="13">
    <location>
        <begin position="254"/>
        <end position="255"/>
    </location>
    <ligand>
        <name>ATP</name>
        <dbReference type="ChEBI" id="CHEBI:30616"/>
    </ligand>
</feature>
<evidence type="ECO:0000256" key="3">
    <source>
        <dbReference type="ARBA" id="ARBA00016943"/>
    </source>
</evidence>
<dbReference type="EMBL" id="CP022358">
    <property type="protein sequence ID" value="ASK67988.1"/>
    <property type="molecule type" value="Genomic_DNA"/>
</dbReference>
<dbReference type="GO" id="GO:0004747">
    <property type="term" value="F:ribokinase activity"/>
    <property type="evidence" value="ECO:0007669"/>
    <property type="project" value="UniProtKB-UniRule"/>
</dbReference>
<keyword evidence="5 13" id="KW-0808">Transferase</keyword>
<proteinExistence type="inferred from homology"/>
<keyword evidence="16" id="KW-1185">Reference proteome</keyword>
<feature type="binding site" evidence="13">
    <location>
        <position position="288"/>
    </location>
    <ligand>
        <name>K(+)</name>
        <dbReference type="ChEBI" id="CHEBI:29103"/>
    </ligand>
</feature>
<dbReference type="RefSeq" id="WP_089066984.1">
    <property type="nucleotide sequence ID" value="NZ_CP022358.1"/>
</dbReference>
<keyword evidence="9 13" id="KW-0067">ATP-binding</keyword>
<feature type="binding site" evidence="13">
    <location>
        <position position="255"/>
    </location>
    <ligand>
        <name>substrate</name>
    </ligand>
</feature>
<feature type="domain" description="Carbohydrate kinase PfkB" evidence="14">
    <location>
        <begin position="1"/>
        <end position="296"/>
    </location>
</feature>
<keyword evidence="6 13" id="KW-0479">Metal-binding</keyword>
<feature type="binding site" evidence="13">
    <location>
        <position position="290"/>
    </location>
    <ligand>
        <name>K(+)</name>
        <dbReference type="ChEBI" id="CHEBI:29103"/>
    </ligand>
</feature>
<dbReference type="InterPro" id="IPR011877">
    <property type="entry name" value="Ribokinase"/>
</dbReference>
<dbReference type="InterPro" id="IPR002139">
    <property type="entry name" value="Ribo/fructo_kinase"/>
</dbReference>
<dbReference type="InterPro" id="IPR029056">
    <property type="entry name" value="Ribokinase-like"/>
</dbReference>
<reference evidence="15 16" key="1">
    <citation type="submission" date="2017-07" db="EMBL/GenBank/DDBJ databases">
        <title>Phenotypical and genomic characterization of a clinical isolate of Shewanella bicestrii sp. nov. producing an extended-spectrum beta-lactamase and a new oxacillinase variant.</title>
        <authorList>
            <person name="Jousset A.B."/>
            <person name="Bonnin R.A."/>
            <person name="Girlich D."/>
            <person name="Dabos L."/>
            <person name="Potron A."/>
            <person name="Dortet L."/>
            <person name="Glaser P."/>
            <person name="Naas T."/>
        </authorList>
    </citation>
    <scope>NUCLEOTIDE SEQUENCE [LARGE SCALE GENOMIC DNA]</scope>
    <source>
        <strain evidence="15 16">JAB-1</strain>
    </source>
</reference>
<evidence type="ECO:0000313" key="15">
    <source>
        <dbReference type="EMBL" id="ASK67988.1"/>
    </source>
</evidence>
<feature type="active site" description="Proton acceptor" evidence="13">
    <location>
        <position position="255"/>
    </location>
</feature>
<name>A0A220UIH8_9GAMM</name>
<dbReference type="GO" id="GO:0046872">
    <property type="term" value="F:metal ion binding"/>
    <property type="evidence" value="ECO:0007669"/>
    <property type="project" value="UniProtKB-KW"/>
</dbReference>
<evidence type="ECO:0000256" key="11">
    <source>
        <dbReference type="ARBA" id="ARBA00022958"/>
    </source>
</evidence>
<dbReference type="Proteomes" id="UP000198367">
    <property type="component" value="Chromosome"/>
</dbReference>
<dbReference type="PROSITE" id="PS00584">
    <property type="entry name" value="PFKB_KINASES_2"/>
    <property type="match status" value="1"/>
</dbReference>
<protein>
    <recommendedName>
        <fullName evidence="3 13">Ribokinase</fullName>
        <shortName evidence="13">RK</shortName>
        <ecNumber evidence="2 13">2.7.1.15</ecNumber>
    </recommendedName>
</protein>
<evidence type="ECO:0000256" key="4">
    <source>
        <dbReference type="ARBA" id="ARBA00022490"/>
    </source>
</evidence>
<evidence type="ECO:0000259" key="14">
    <source>
        <dbReference type="Pfam" id="PF00294"/>
    </source>
</evidence>
<dbReference type="EC" id="2.7.1.15" evidence="2 13"/>
<dbReference type="AlphaFoldDB" id="A0A220UIH8"/>
<keyword evidence="4 13" id="KW-0963">Cytoplasm</keyword>
<feature type="binding site" evidence="13">
    <location>
        <position position="187"/>
    </location>
    <ligand>
        <name>ATP</name>
        <dbReference type="ChEBI" id="CHEBI:30616"/>
    </ligand>
</feature>
<dbReference type="UniPathway" id="UPA00916">
    <property type="reaction ID" value="UER00889"/>
</dbReference>
<dbReference type="Pfam" id="PF00294">
    <property type="entry name" value="PfkB"/>
    <property type="match status" value="1"/>
</dbReference>
<accession>A0A220UIH8</accession>
<keyword evidence="8 13" id="KW-0418">Kinase</keyword>
<evidence type="ECO:0000256" key="7">
    <source>
        <dbReference type="ARBA" id="ARBA00022741"/>
    </source>
</evidence>
<dbReference type="FunFam" id="3.40.1190.20:FF:000012">
    <property type="entry name" value="Ribokinase"/>
    <property type="match status" value="1"/>
</dbReference>
<keyword evidence="7 13" id="KW-0547">Nucleotide-binding</keyword>
<feature type="binding site" evidence="13">
    <location>
        <position position="143"/>
    </location>
    <ligand>
        <name>substrate</name>
    </ligand>
</feature>
<comment type="subunit">
    <text evidence="13">Homodimer.</text>
</comment>
<feature type="binding site" evidence="13">
    <location>
        <begin position="39"/>
        <end position="43"/>
    </location>
    <ligand>
        <name>substrate</name>
    </ligand>
</feature>
<comment type="pathway">
    <text evidence="13">Carbohydrate metabolism; D-ribose degradation; D-ribose 5-phosphate from beta-D-ribopyranose: step 2/2.</text>
</comment>
<evidence type="ECO:0000256" key="8">
    <source>
        <dbReference type="ARBA" id="ARBA00022777"/>
    </source>
</evidence>
<comment type="subcellular location">
    <subcellularLocation>
        <location evidence="13">Cytoplasm</location>
    </subcellularLocation>
</comment>
<comment type="catalytic activity">
    <reaction evidence="13">
        <text>D-ribose + ATP = D-ribose 5-phosphate + ADP + H(+)</text>
        <dbReference type="Rhea" id="RHEA:13697"/>
        <dbReference type="ChEBI" id="CHEBI:15378"/>
        <dbReference type="ChEBI" id="CHEBI:30616"/>
        <dbReference type="ChEBI" id="CHEBI:47013"/>
        <dbReference type="ChEBI" id="CHEBI:78346"/>
        <dbReference type="ChEBI" id="CHEBI:456216"/>
        <dbReference type="EC" id="2.7.1.15"/>
    </reaction>
</comment>
<keyword evidence="10 13" id="KW-0460">Magnesium</keyword>
<evidence type="ECO:0000256" key="2">
    <source>
        <dbReference type="ARBA" id="ARBA00012035"/>
    </source>
</evidence>
<comment type="activity regulation">
    <text evidence="13">Activated by a monovalent cation that binds near, but not in, the active site. The most likely occupant of the site in vivo is potassium. Ion binding induces a conformational change that may alter substrate affinity.</text>
</comment>
<dbReference type="GO" id="GO:0019303">
    <property type="term" value="P:D-ribose catabolic process"/>
    <property type="evidence" value="ECO:0007669"/>
    <property type="project" value="UniProtKB-UniRule"/>
</dbReference>
<keyword evidence="11 13" id="KW-0630">Potassium</keyword>
<dbReference type="HAMAP" id="MF_01987">
    <property type="entry name" value="Ribokinase"/>
    <property type="match status" value="1"/>
</dbReference>
<comment type="cofactor">
    <cofactor evidence="13">
        <name>Mg(2+)</name>
        <dbReference type="ChEBI" id="CHEBI:18420"/>
    </cofactor>
    <text evidence="13">Requires a divalent cation, most likely magnesium in vivo, as an electrophilic catalyst to aid phosphoryl group transfer. It is the chelate of the metal and the nucleotide that is the actual substrate.</text>
</comment>
<feature type="binding site" evidence="13">
    <location>
        <begin position="11"/>
        <end position="13"/>
    </location>
    <ligand>
        <name>substrate</name>
    </ligand>
</feature>
<dbReference type="PANTHER" id="PTHR10584:SF166">
    <property type="entry name" value="RIBOKINASE"/>
    <property type="match status" value="1"/>
</dbReference>
<comment type="function">
    <text evidence="13">Catalyzes the phosphorylation of ribose at O-5 in a reaction requiring ATP and magnesium. The resulting D-ribose-5-phosphate can then be used either for sythesis of nucleotides, histidine, and tryptophan, or as a component of the pentose phosphate pathway.</text>
</comment>
<dbReference type="SUPFAM" id="SSF53613">
    <property type="entry name" value="Ribokinase-like"/>
    <property type="match status" value="1"/>
</dbReference>
<evidence type="ECO:0000256" key="12">
    <source>
        <dbReference type="ARBA" id="ARBA00023277"/>
    </source>
</evidence>
<dbReference type="PRINTS" id="PR00990">
    <property type="entry name" value="RIBOKINASE"/>
</dbReference>
<dbReference type="NCBIfam" id="NF008353">
    <property type="entry name" value="PRK11142.1"/>
    <property type="match status" value="1"/>
</dbReference>
<evidence type="ECO:0000256" key="5">
    <source>
        <dbReference type="ARBA" id="ARBA00022679"/>
    </source>
</evidence>
<dbReference type="PANTHER" id="PTHR10584">
    <property type="entry name" value="SUGAR KINASE"/>
    <property type="match status" value="1"/>
</dbReference>
<organism evidence="15 16">
    <name type="scientific">Shewanella bicestrii</name>
    <dbReference type="NCBI Taxonomy" id="2018305"/>
    <lineage>
        <taxon>Bacteria</taxon>
        <taxon>Pseudomonadati</taxon>
        <taxon>Pseudomonadota</taxon>
        <taxon>Gammaproteobacteria</taxon>
        <taxon>Alteromonadales</taxon>
        <taxon>Shewanellaceae</taxon>
        <taxon>Shewanella</taxon>
    </lineage>
</organism>
<evidence type="ECO:0000256" key="13">
    <source>
        <dbReference type="HAMAP-Rule" id="MF_01987"/>
    </source>
</evidence>
<dbReference type="Gene3D" id="3.40.1190.20">
    <property type="match status" value="1"/>
</dbReference>
<feature type="binding site" evidence="13">
    <location>
        <position position="279"/>
    </location>
    <ligand>
        <name>ATP</name>
        <dbReference type="ChEBI" id="CHEBI:30616"/>
    </ligand>
</feature>
<evidence type="ECO:0000256" key="1">
    <source>
        <dbReference type="ARBA" id="ARBA00005380"/>
    </source>
</evidence>
<dbReference type="KEGG" id="sbj:CF168_03410"/>
<dbReference type="InterPro" id="IPR002173">
    <property type="entry name" value="Carboh/pur_kinase_PfkB_CS"/>
</dbReference>
<dbReference type="InterPro" id="IPR011611">
    <property type="entry name" value="PfkB_dom"/>
</dbReference>
<comment type="caution">
    <text evidence="13">Lacks conserved residue(s) required for the propagation of feature annotation.</text>
</comment>
<feature type="binding site" evidence="13">
    <location>
        <position position="251"/>
    </location>
    <ligand>
        <name>K(+)</name>
        <dbReference type="ChEBI" id="CHEBI:29103"/>
    </ligand>
</feature>
<comment type="similarity">
    <text evidence="1">Belongs to the carbohydrate kinase pfkB family.</text>
</comment>
<feature type="binding site" evidence="13">
    <location>
        <begin position="223"/>
        <end position="228"/>
    </location>
    <ligand>
        <name>ATP</name>
        <dbReference type="ChEBI" id="CHEBI:30616"/>
    </ligand>
</feature>
<evidence type="ECO:0000256" key="6">
    <source>
        <dbReference type="ARBA" id="ARBA00022723"/>
    </source>
</evidence>
<keyword evidence="12 13" id="KW-0119">Carbohydrate metabolism</keyword>
<dbReference type="GO" id="GO:0005829">
    <property type="term" value="C:cytosol"/>
    <property type="evidence" value="ECO:0007669"/>
    <property type="project" value="TreeGrafter"/>
</dbReference>
<evidence type="ECO:0000256" key="10">
    <source>
        <dbReference type="ARBA" id="ARBA00022842"/>
    </source>
</evidence>
<dbReference type="CDD" id="cd01174">
    <property type="entry name" value="ribokinase"/>
    <property type="match status" value="1"/>
</dbReference>